<dbReference type="AlphaFoldDB" id="A0A140L1D8"/>
<dbReference type="RefSeq" id="WP_068557281.1">
    <property type="nucleotide sequence ID" value="NZ_LOEE01000056.1"/>
</dbReference>
<name>A0A140L1D8_9FIRM</name>
<organism evidence="1 2">
    <name type="scientific">Thermotalea metallivorans</name>
    <dbReference type="NCBI Taxonomy" id="520762"/>
    <lineage>
        <taxon>Bacteria</taxon>
        <taxon>Bacillati</taxon>
        <taxon>Bacillota</taxon>
        <taxon>Clostridia</taxon>
        <taxon>Peptostreptococcales</taxon>
        <taxon>Thermotaleaceae</taxon>
        <taxon>Thermotalea</taxon>
    </lineage>
</organism>
<gene>
    <name evidence="1" type="ORF">AN619_24140</name>
</gene>
<dbReference type="Proteomes" id="UP000070456">
    <property type="component" value="Unassembled WGS sequence"/>
</dbReference>
<dbReference type="OrthoDB" id="1706583at2"/>
<sequence>MIQAIRKIGVPLEKSSMEDQVEALIVPVQSGEENRIVVMDFDLHYGQIRFELFPLTEEAVKKYFYIGTADGPASLQWMLTGIKPDYIISQSIPSLIKIIPHGEMKELLVQVLNTFYYDYGKQEKNKERYRYVLNVEKYLGLSTMNQLLTDSEGDIKKTVSEAAKAVTGYVTKKWEVKTKNISLWTVTINGEIIQQRKEYQELAWRLKEAHFENAAKGICYLCNKKEPVSSDTGKLKMNYYITQKVNFASYLKDFDKNMRLCKTCHRQLILGEIYAMRRFKGSIGKLKFLMLPELLFDEDTMRWKIEDIHNAYLHAHTIIDYKQAQKINRDYLKQMKRDMTNQYTFHFLFYMKQQLEFRVLRLIKDVAPSRIYAIQRAILNGKLFGEKWFEWDEGDTKKWMMAFEQIYYLFPIHEGDRDTIEHRRLLKLYDAIFTGELIDKKMVIEKLVQLAKVYHLEQTDSFQLKKPQDKEYAMIGGVLKGIVLLRYLEELSVLKGGEAMDTSILRIGAGYKAFIEEVGYNEQQAAMILLGKLIYEIGEAQKENRLTSKPILNKINFQGMTLNKIQLLTLSVFEKLKQYKLMTNEKTGYFIEAVYSDFKMLFDRNQDKWQLSPQENVFYILSGYALGSRPINQRKQEGEKENDKQQ</sequence>
<dbReference type="InterPro" id="IPR013420">
    <property type="entry name" value="CRISPR-assoc_prot_Cas8b/Csh1_C"/>
</dbReference>
<dbReference type="NCBIfam" id="TIGR02591">
    <property type="entry name" value="cas_Csh1"/>
    <property type="match status" value="1"/>
</dbReference>
<evidence type="ECO:0000313" key="1">
    <source>
        <dbReference type="EMBL" id="KXG74363.1"/>
    </source>
</evidence>
<accession>A0A140L1D8</accession>
<dbReference type="Pfam" id="PF09484">
    <property type="entry name" value="Cas_TM1802"/>
    <property type="match status" value="1"/>
</dbReference>
<reference evidence="1 2" key="1">
    <citation type="submission" date="2015-12" db="EMBL/GenBank/DDBJ databases">
        <title>Draft genome sequence of the thermoanaerobe Thermotalea metallivorans, an isolate from the runoff channel of the Great Artesian Basin, Australia.</title>
        <authorList>
            <person name="Patel B.K."/>
        </authorList>
    </citation>
    <scope>NUCLEOTIDE SEQUENCE [LARGE SCALE GENOMIC DNA]</scope>
    <source>
        <strain evidence="1 2">B2-1</strain>
    </source>
</reference>
<dbReference type="NCBIfam" id="TIGR02556">
    <property type="entry name" value="cas_TM1802"/>
    <property type="match status" value="1"/>
</dbReference>
<protein>
    <recommendedName>
        <fullName evidence="3">CRISPR-associated protein</fullName>
    </recommendedName>
</protein>
<keyword evidence="2" id="KW-1185">Reference proteome</keyword>
<comment type="caution">
    <text evidence="1">The sequence shown here is derived from an EMBL/GenBank/DDBJ whole genome shotgun (WGS) entry which is preliminary data.</text>
</comment>
<dbReference type="EMBL" id="LOEE01000056">
    <property type="protein sequence ID" value="KXG74363.1"/>
    <property type="molecule type" value="Genomic_DNA"/>
</dbReference>
<dbReference type="STRING" id="520762.AN619_24140"/>
<evidence type="ECO:0000313" key="2">
    <source>
        <dbReference type="Proteomes" id="UP000070456"/>
    </source>
</evidence>
<evidence type="ECO:0008006" key="3">
    <source>
        <dbReference type="Google" id="ProtNLM"/>
    </source>
</evidence>
<dbReference type="PATRIC" id="fig|520762.4.peg.2676"/>
<proteinExistence type="predicted"/>
<dbReference type="InterPro" id="IPR013389">
    <property type="entry name" value="CRISPR-assoc_prot_Cas8b"/>
</dbReference>